<evidence type="ECO:0000256" key="2">
    <source>
        <dbReference type="ARBA" id="ARBA00022801"/>
    </source>
</evidence>
<dbReference type="InterPro" id="IPR001360">
    <property type="entry name" value="Glyco_hydro_1"/>
</dbReference>
<dbReference type="Pfam" id="PF00232">
    <property type="entry name" value="Glyco_hydro_1"/>
    <property type="match status" value="3"/>
</dbReference>
<dbReference type="SUPFAM" id="SSF51445">
    <property type="entry name" value="(Trans)glycosidases"/>
    <property type="match status" value="2"/>
</dbReference>
<keyword evidence="2" id="KW-0378">Hydrolase</keyword>
<accession>A0A6A6KZY3</accession>
<feature type="signal peptide" evidence="3">
    <location>
        <begin position="1"/>
        <end position="29"/>
    </location>
</feature>
<dbReference type="EMBL" id="JAAGAX010000013">
    <property type="protein sequence ID" value="KAF2293646.1"/>
    <property type="molecule type" value="Genomic_DNA"/>
</dbReference>
<proteinExistence type="inferred from homology"/>
<dbReference type="FunFam" id="3.20.20.80:FF:000022">
    <property type="entry name" value="Beta-glucosidase 11"/>
    <property type="match status" value="2"/>
</dbReference>
<comment type="caution">
    <text evidence="4">The sequence shown here is derived from an EMBL/GenBank/DDBJ whole genome shotgun (WGS) entry which is preliminary data.</text>
</comment>
<dbReference type="Gene3D" id="3.20.20.80">
    <property type="entry name" value="Glycosidases"/>
    <property type="match status" value="2"/>
</dbReference>
<organism evidence="4 5">
    <name type="scientific">Hevea brasiliensis</name>
    <name type="common">Para rubber tree</name>
    <name type="synonym">Siphonia brasiliensis</name>
    <dbReference type="NCBI Taxonomy" id="3981"/>
    <lineage>
        <taxon>Eukaryota</taxon>
        <taxon>Viridiplantae</taxon>
        <taxon>Streptophyta</taxon>
        <taxon>Embryophyta</taxon>
        <taxon>Tracheophyta</taxon>
        <taxon>Spermatophyta</taxon>
        <taxon>Magnoliopsida</taxon>
        <taxon>eudicotyledons</taxon>
        <taxon>Gunneridae</taxon>
        <taxon>Pentapetalae</taxon>
        <taxon>rosids</taxon>
        <taxon>fabids</taxon>
        <taxon>Malpighiales</taxon>
        <taxon>Euphorbiaceae</taxon>
        <taxon>Crotonoideae</taxon>
        <taxon>Micrandreae</taxon>
        <taxon>Hevea</taxon>
    </lineage>
</organism>
<gene>
    <name evidence="4" type="ORF">GH714_003689</name>
</gene>
<evidence type="ECO:0000313" key="4">
    <source>
        <dbReference type="EMBL" id="KAF2293646.1"/>
    </source>
</evidence>
<evidence type="ECO:0000256" key="1">
    <source>
        <dbReference type="ARBA" id="ARBA00010838"/>
    </source>
</evidence>
<reference evidence="4 5" key="1">
    <citation type="journal article" date="2020" name="Mol. Plant">
        <title>The Chromosome-Based Rubber Tree Genome Provides New Insights into Spurge Genome Evolution and Rubber Biosynthesis.</title>
        <authorList>
            <person name="Liu J."/>
            <person name="Shi C."/>
            <person name="Shi C.C."/>
            <person name="Li W."/>
            <person name="Zhang Q.J."/>
            <person name="Zhang Y."/>
            <person name="Li K."/>
            <person name="Lu H.F."/>
            <person name="Shi C."/>
            <person name="Zhu S.T."/>
            <person name="Xiao Z.Y."/>
            <person name="Nan H."/>
            <person name="Yue Y."/>
            <person name="Zhu X.G."/>
            <person name="Wu Y."/>
            <person name="Hong X.N."/>
            <person name="Fan G.Y."/>
            <person name="Tong Y."/>
            <person name="Zhang D."/>
            <person name="Mao C.L."/>
            <person name="Liu Y.L."/>
            <person name="Hao S.J."/>
            <person name="Liu W.Q."/>
            <person name="Lv M.Q."/>
            <person name="Zhang H.B."/>
            <person name="Liu Y."/>
            <person name="Hu-Tang G.R."/>
            <person name="Wang J.P."/>
            <person name="Wang J.H."/>
            <person name="Sun Y.H."/>
            <person name="Ni S.B."/>
            <person name="Chen W.B."/>
            <person name="Zhang X.C."/>
            <person name="Jiao Y.N."/>
            <person name="Eichler E.E."/>
            <person name="Li G.H."/>
            <person name="Liu X."/>
            <person name="Gao L.Z."/>
        </authorList>
    </citation>
    <scope>NUCLEOTIDE SEQUENCE [LARGE SCALE GENOMIC DNA]</scope>
    <source>
        <strain evidence="5">cv. GT1</strain>
        <tissue evidence="4">Leaf</tissue>
    </source>
</reference>
<dbReference type="PANTHER" id="PTHR10353">
    <property type="entry name" value="GLYCOSYL HYDROLASE"/>
    <property type="match status" value="1"/>
</dbReference>
<dbReference type="Proteomes" id="UP000467840">
    <property type="component" value="Chromosome 7"/>
</dbReference>
<dbReference type="AlphaFoldDB" id="A0A6A6KZY3"/>
<dbReference type="InterPro" id="IPR017853">
    <property type="entry name" value="GH"/>
</dbReference>
<protein>
    <recommendedName>
        <fullName evidence="6">Beta-glucosidase</fullName>
    </recommendedName>
</protein>
<dbReference type="GO" id="GO:0008422">
    <property type="term" value="F:beta-glucosidase activity"/>
    <property type="evidence" value="ECO:0007669"/>
    <property type="project" value="TreeGrafter"/>
</dbReference>
<comment type="similarity">
    <text evidence="1">Belongs to the glycosyl hydrolase 1 family.</text>
</comment>
<evidence type="ECO:0000256" key="3">
    <source>
        <dbReference type="SAM" id="SignalP"/>
    </source>
</evidence>
<sequence length="989" mass="114953">MAARISLLLGFTACLLLGLFTPTTKPALADDDIPDDDFNRLYFPDDFIFGTATSAYQIEGEANKKCRGPSIWDTFTHDFSERIVNGSNGNEAVNFYNVYKEDIKRMKEMGFGAFRFSISWSRIIPSGRVHEGVNEQGIEFYNNLIDEIINNGMEPYATIFHWDTPQALEDKYGGFLSSEIVDDFHDFADLCFKNFGDRVKYWVTINEPWSLASFAYDSGDHAPGRCSDWVNRACPAGNSATEPYIVSHNLLLAHAATVELYRKKYQATQYGKIGITLNSMWFEPYSDSAIDKEAARTAIDFMFGWFMDPITYGQYPRSMQTLVGDRLPKFMGNESKLLKGSYDFLGLNYYAANYAKGNAIVDPHFQRYSTDHHVEQTPFDENGKPIGQEAYSRWLYIYPKGIQYLLNYIKREYKDPIIYITENGVDEFNNKTLTLEQALEDRVRKEYYQTHLWNVLRSVNESKVNVKGYFAWSYLDNFEWNIGYTSRFGLIYVDYEDNLRRHLKESATWFEKFLKELIPPPPPPPPVSTVTDPAIIPHNFNRSFFPHNFTFGTATSAYQIEGEANTKCRGPSTWDTFTHDFPERIVDGSNGNEAVNFYNVYKEDIQRMKEMGFEAFRFSISWSRVIPRMEPYATIFHWDTPQALEDKYGGFLSSEIVDDFRNFADLCFKKFGGSDRVRYWVTINEPWSLASFGYDSGVHAPGRCSAWVNRTCHAGNSSIEPYIVSHNLLLAHAATVELYREKYQAEQKGKIGITLNSMWFEPYSNSIIDKEAAKTALDFMFGWFMDPITYGQYPRSMQTLVGDRLPKFKRKESKLLKGSYDFLGLNYYAANYAKGHAIVDPHYPRYSTDHHVNQTRETNLQAYSPWFYIYPEGIRHLLNYIKNEYKDPEIYITENGVDELNDKTLTLEQAVEDRVRKEYYQTHLWNVYRSINESKVNVKGYFAWSYLDNFEWNIGYTSRFGLIYVDYEKNLARDLKQSAIWFEEFLQKQ</sequence>
<evidence type="ECO:0008006" key="6">
    <source>
        <dbReference type="Google" id="ProtNLM"/>
    </source>
</evidence>
<feature type="chain" id="PRO_5025511428" description="Beta-glucosidase" evidence="3">
    <location>
        <begin position="30"/>
        <end position="989"/>
    </location>
</feature>
<keyword evidence="5" id="KW-1185">Reference proteome</keyword>
<name>A0A6A6KZY3_HEVBR</name>
<dbReference type="GO" id="GO:0005975">
    <property type="term" value="P:carbohydrate metabolic process"/>
    <property type="evidence" value="ECO:0007669"/>
    <property type="project" value="InterPro"/>
</dbReference>
<dbReference type="PANTHER" id="PTHR10353:SF323">
    <property type="entry name" value="LINAMARASE"/>
    <property type="match status" value="1"/>
</dbReference>
<dbReference type="PRINTS" id="PR00131">
    <property type="entry name" value="GLHYDRLASE1"/>
</dbReference>
<evidence type="ECO:0000313" key="5">
    <source>
        <dbReference type="Proteomes" id="UP000467840"/>
    </source>
</evidence>
<keyword evidence="3" id="KW-0732">Signal</keyword>